<dbReference type="Proteomes" id="UP000887580">
    <property type="component" value="Unplaced"/>
</dbReference>
<name>A0AC35GRF9_9BILA</name>
<organism evidence="1 2">
    <name type="scientific">Panagrolaimus sp. PS1159</name>
    <dbReference type="NCBI Taxonomy" id="55785"/>
    <lineage>
        <taxon>Eukaryota</taxon>
        <taxon>Metazoa</taxon>
        <taxon>Ecdysozoa</taxon>
        <taxon>Nematoda</taxon>
        <taxon>Chromadorea</taxon>
        <taxon>Rhabditida</taxon>
        <taxon>Tylenchina</taxon>
        <taxon>Panagrolaimomorpha</taxon>
        <taxon>Panagrolaimoidea</taxon>
        <taxon>Panagrolaimidae</taxon>
        <taxon>Panagrolaimus</taxon>
    </lineage>
</organism>
<evidence type="ECO:0000313" key="2">
    <source>
        <dbReference type="WBParaSite" id="PS1159_v2.g7717.t1"/>
    </source>
</evidence>
<accession>A0AC35GRF9</accession>
<proteinExistence type="predicted"/>
<dbReference type="WBParaSite" id="PS1159_v2.g7717.t1">
    <property type="protein sequence ID" value="PS1159_v2.g7717.t1"/>
    <property type="gene ID" value="PS1159_v2.g7717"/>
</dbReference>
<sequence>MIPIREEIKKSSYDELRCFLEDVAKIWKRIGEDAIKATAIQTGFYKPSGKKDSDMESRKSFIKDDIQLSKDGTIVQRTTPRTSDMEKKKISEQYETALSATDNIDFAPIHRCCQIFSVLGDKESFETYYRDERKKQAETVITPPTKLQESIKSSVDYLDKICGFFVVEDNIMNSQPGLVTKAYRDHLYEMALQRITDTMNTHFGNCLDVEKMIQMKKVILLFALTMKSYGYNINSLYSLLQNFRDQYNEILMSEYCAQFDKALRDDNYTPITVNNEEEYKSILIEYPHYKRLLDKEEYPRKFPFSRFVPTVFNQAKSYLRSCMRFMENLQLSPSEVDDTVRKYGNVLLARWSGSLKHFVSDRNVSLIQLVQITINMGYLERSCEFLERYITELTNRSEGSHLVTLNEQVFRDARSEVEQLIDAKLHEKVGEFLELSNYDWELPQSSGVASDYIADLIKFLNTTFTSFTQLPSVLARHVCMQTCKYLADQLHSTLLSPDVKAVSMGALDQFSLDVMQCEMFTAQCPVVGFDESTLSITFAHLRQLLDLVMHADWTTYLAQRTQQNSKYARVKASDAATLLEKMIEFEKKNSSFFSRSGDRKKLYDTILRQLRTLA</sequence>
<protein>
    <submittedName>
        <fullName evidence="2">Exocyst complex subunit Sec15 C-terminal domain-containing protein</fullName>
    </submittedName>
</protein>
<reference evidence="2" key="1">
    <citation type="submission" date="2022-11" db="UniProtKB">
        <authorList>
            <consortium name="WormBaseParasite"/>
        </authorList>
    </citation>
    <scope>IDENTIFICATION</scope>
</reference>
<evidence type="ECO:0000313" key="1">
    <source>
        <dbReference type="Proteomes" id="UP000887580"/>
    </source>
</evidence>